<feature type="transmembrane region" description="Helical" evidence="1">
    <location>
        <begin position="127"/>
        <end position="143"/>
    </location>
</feature>
<dbReference type="RefSeq" id="WP_161011310.1">
    <property type="nucleotide sequence ID" value="NZ_VSTS01000008.1"/>
</dbReference>
<evidence type="ECO:0000313" key="3">
    <source>
        <dbReference type="Proteomes" id="UP000471300"/>
    </source>
</evidence>
<dbReference type="EMBL" id="VSTU01000005">
    <property type="protein sequence ID" value="MYZ66203.1"/>
    <property type="molecule type" value="Genomic_DNA"/>
</dbReference>
<accession>A0ABD6J9X4</accession>
<keyword evidence="1" id="KW-0472">Membrane</keyword>
<reference evidence="2 3" key="1">
    <citation type="journal article" date="2020" name="Food Funct.">
        <title>Screening of Lactobacillus salivarius strains from the feces of Chinese populations and the evaluation of their effects against intestinal inflammation in mice.</title>
        <authorList>
            <person name="Zhai Q."/>
            <person name="Shen X."/>
            <person name="Cen S."/>
            <person name="Zhang C."/>
            <person name="Tian F."/>
            <person name="Zhao J."/>
            <person name="Zhang H."/>
            <person name="Xue Y."/>
            <person name="Chen W."/>
        </authorList>
    </citation>
    <scope>NUCLEOTIDE SEQUENCE [LARGE SCALE GENOMIC DNA]</scope>
    <source>
        <strain evidence="2 3">FZJTZ28M4.scaf</strain>
    </source>
</reference>
<feature type="transmembrane region" description="Helical" evidence="1">
    <location>
        <begin position="287"/>
        <end position="305"/>
    </location>
</feature>
<feature type="transmembrane region" description="Helical" evidence="1">
    <location>
        <begin position="370"/>
        <end position="387"/>
    </location>
</feature>
<dbReference type="AlphaFoldDB" id="A0ABD6J9X4"/>
<protein>
    <recommendedName>
        <fullName evidence="4">YfhO family protein</fullName>
    </recommendedName>
</protein>
<keyword evidence="1" id="KW-0812">Transmembrane</keyword>
<feature type="transmembrane region" description="Helical" evidence="1">
    <location>
        <begin position="155"/>
        <end position="171"/>
    </location>
</feature>
<feature type="transmembrane region" description="Helical" evidence="1">
    <location>
        <begin position="65"/>
        <end position="87"/>
    </location>
</feature>
<evidence type="ECO:0000313" key="2">
    <source>
        <dbReference type="EMBL" id="MYZ66203.1"/>
    </source>
</evidence>
<dbReference type="Proteomes" id="UP000471300">
    <property type="component" value="Unassembled WGS sequence"/>
</dbReference>
<feature type="transmembrane region" description="Helical" evidence="1">
    <location>
        <begin position="312"/>
        <end position="332"/>
    </location>
</feature>
<feature type="transmembrane region" description="Helical" evidence="1">
    <location>
        <begin position="99"/>
        <end position="121"/>
    </location>
</feature>
<evidence type="ECO:0008006" key="4">
    <source>
        <dbReference type="Google" id="ProtNLM"/>
    </source>
</evidence>
<proteinExistence type="predicted"/>
<evidence type="ECO:0000256" key="1">
    <source>
        <dbReference type="SAM" id="Phobius"/>
    </source>
</evidence>
<feature type="transmembrane region" description="Helical" evidence="1">
    <location>
        <begin position="226"/>
        <end position="246"/>
    </location>
</feature>
<sequence length="581" mass="66742">MKKHIQNIGIVGLFAIISYLYVWSFVRTGIIYVSSDRIFHLERLEEAYRTLKSGHLLSYISTYSAARIGIATGQGYPSINLIIYGLIRLILVKPVVSYYSYIMVEQFLGLIVAFYAGWVFFKGSKKSALIFAVILRTSTYVMYNDFGRADIGEAWALIFVPLALIGYYLIVARKEYIKGTLILSLGLSLEIYSHILTVVITILFLFIVYILHLLSDRKNIIVEIKALIMSAILFILESLIILIPLIDLLRAYGATPGSLLWDNYDYSPLKLIQLSLTNAIGMDSENIGIVLLLLTFMSVCFGRKMSINMKKIYVTSVLLLLFVTNIFPWMLLQHTPLKVIQFPWRFLSIGIVLLSVCAVVTLNNMHFLKIGSIVLIIIPSLIVMIGSEQNFITSEKSMYHVARSDEDIASPWDKLIDFNNYDEMLSMNQKTDKNTYFTYYDYSKKNAKENLESIFNHEVSIGSYRKSISNKDIESGYQEVTYKLRELPSDSGRLTLPFVIYDKNNYNVYLNSRKVELYENKYSQLQIYKDKNLQNIDVKVKYIVPMKYKIASTVSLVVVGICILLLLYIRYKNRGILYVRQ</sequence>
<feature type="transmembrane region" description="Helical" evidence="1">
    <location>
        <begin position="7"/>
        <end position="26"/>
    </location>
</feature>
<name>A0ABD6J9X4_9LACO</name>
<gene>
    <name evidence="2" type="ORF">FYL06_04485</name>
</gene>
<feature type="transmembrane region" description="Helical" evidence="1">
    <location>
        <begin position="191"/>
        <end position="214"/>
    </location>
</feature>
<comment type="caution">
    <text evidence="2">The sequence shown here is derived from an EMBL/GenBank/DDBJ whole genome shotgun (WGS) entry which is preliminary data.</text>
</comment>
<keyword evidence="1" id="KW-1133">Transmembrane helix</keyword>
<feature type="transmembrane region" description="Helical" evidence="1">
    <location>
        <begin position="550"/>
        <end position="571"/>
    </location>
</feature>
<organism evidence="2 3">
    <name type="scientific">Ligilactobacillus salivarius</name>
    <dbReference type="NCBI Taxonomy" id="1624"/>
    <lineage>
        <taxon>Bacteria</taxon>
        <taxon>Bacillati</taxon>
        <taxon>Bacillota</taxon>
        <taxon>Bacilli</taxon>
        <taxon>Lactobacillales</taxon>
        <taxon>Lactobacillaceae</taxon>
        <taxon>Ligilactobacillus</taxon>
    </lineage>
</organism>
<feature type="transmembrane region" description="Helical" evidence="1">
    <location>
        <begin position="344"/>
        <end position="363"/>
    </location>
</feature>